<evidence type="ECO:0000313" key="1">
    <source>
        <dbReference type="EMBL" id="SDG68912.1"/>
    </source>
</evidence>
<dbReference type="RefSeq" id="WP_093268632.1">
    <property type="nucleotide sequence ID" value="NZ_FNDD01000001.1"/>
</dbReference>
<evidence type="ECO:0000313" key="2">
    <source>
        <dbReference type="Proteomes" id="UP000198854"/>
    </source>
</evidence>
<sequence>MTHKRLFDELTIESMESGDFICAVDKKENRLWPIEIDALWTQPKGNSYLFMIKAHHGDDFFYRQAFKTEQEAMNYMTTVSSLMHELGRKKVERQLRR</sequence>
<dbReference type="Proteomes" id="UP000198854">
    <property type="component" value="Unassembled WGS sequence"/>
</dbReference>
<name>A0A1G7WAE4_9VIBR</name>
<proteinExistence type="predicted"/>
<reference evidence="1 2" key="1">
    <citation type="submission" date="2016-10" db="EMBL/GenBank/DDBJ databases">
        <authorList>
            <person name="de Groot N.N."/>
        </authorList>
    </citation>
    <scope>NUCLEOTIDE SEQUENCE [LARGE SCALE GENOMIC DNA]</scope>
    <source>
        <strain evidence="1 2">CGMCC 1.10228</strain>
    </source>
</reference>
<dbReference type="EMBL" id="FNDD01000001">
    <property type="protein sequence ID" value="SDG68912.1"/>
    <property type="molecule type" value="Genomic_DNA"/>
</dbReference>
<organism evidence="1 2">
    <name type="scientific">Vibrio xiamenensis</name>
    <dbReference type="NCBI Taxonomy" id="861298"/>
    <lineage>
        <taxon>Bacteria</taxon>
        <taxon>Pseudomonadati</taxon>
        <taxon>Pseudomonadota</taxon>
        <taxon>Gammaproteobacteria</taxon>
        <taxon>Vibrionales</taxon>
        <taxon>Vibrionaceae</taxon>
        <taxon>Vibrio</taxon>
    </lineage>
</organism>
<protein>
    <submittedName>
        <fullName evidence="1">Uncharacterized protein</fullName>
    </submittedName>
</protein>
<dbReference type="AlphaFoldDB" id="A0A1G7WAE4"/>
<accession>A0A1G7WAE4</accession>
<gene>
    <name evidence="1" type="ORF">SAMN04488136_101287</name>
</gene>
<keyword evidence="2" id="KW-1185">Reference proteome</keyword>